<dbReference type="InterPro" id="IPR050155">
    <property type="entry name" value="HAD-like_hydrolase_sf"/>
</dbReference>
<dbReference type="EMBL" id="MU404363">
    <property type="protein sequence ID" value="KAI1608476.1"/>
    <property type="molecule type" value="Genomic_DNA"/>
</dbReference>
<dbReference type="SFLD" id="SFLDG01129">
    <property type="entry name" value="C1.5:_HAD__Beta-PGM__Phosphata"/>
    <property type="match status" value="1"/>
</dbReference>
<dbReference type="Proteomes" id="UP001203852">
    <property type="component" value="Unassembled WGS sequence"/>
</dbReference>
<dbReference type="InterPro" id="IPR036412">
    <property type="entry name" value="HAD-like_sf"/>
</dbReference>
<proteinExistence type="predicted"/>
<dbReference type="InterPro" id="IPR041492">
    <property type="entry name" value="HAD_2"/>
</dbReference>
<evidence type="ECO:0000313" key="1">
    <source>
        <dbReference type="EMBL" id="KAI1608476.1"/>
    </source>
</evidence>
<organism evidence="1 2">
    <name type="scientific">Exophiala viscosa</name>
    <dbReference type="NCBI Taxonomy" id="2486360"/>
    <lineage>
        <taxon>Eukaryota</taxon>
        <taxon>Fungi</taxon>
        <taxon>Dikarya</taxon>
        <taxon>Ascomycota</taxon>
        <taxon>Pezizomycotina</taxon>
        <taxon>Eurotiomycetes</taxon>
        <taxon>Chaetothyriomycetidae</taxon>
        <taxon>Chaetothyriales</taxon>
        <taxon>Herpotrichiellaceae</taxon>
        <taxon>Exophiala</taxon>
    </lineage>
</organism>
<dbReference type="PANTHER" id="PTHR43434:SF1">
    <property type="entry name" value="PHOSPHOGLYCOLATE PHOSPHATASE"/>
    <property type="match status" value="1"/>
</dbReference>
<protein>
    <submittedName>
        <fullName evidence="1">HAD-like domain-containing protein</fullName>
    </submittedName>
</protein>
<dbReference type="Gene3D" id="3.40.50.1000">
    <property type="entry name" value="HAD superfamily/HAD-like"/>
    <property type="match status" value="1"/>
</dbReference>
<dbReference type="Gene3D" id="1.10.150.240">
    <property type="entry name" value="Putative phosphatase, domain 2"/>
    <property type="match status" value="1"/>
</dbReference>
<dbReference type="AlphaFoldDB" id="A0AAN6DLZ7"/>
<dbReference type="GO" id="GO:0005829">
    <property type="term" value="C:cytosol"/>
    <property type="evidence" value="ECO:0007669"/>
    <property type="project" value="TreeGrafter"/>
</dbReference>
<comment type="caution">
    <text evidence="1">The sequence shown here is derived from an EMBL/GenBank/DDBJ whole genome shotgun (WGS) entry which is preliminary data.</text>
</comment>
<gene>
    <name evidence="1" type="ORF">EDD36DRAFT_482878</name>
</gene>
<dbReference type="PANTHER" id="PTHR43434">
    <property type="entry name" value="PHOSPHOGLYCOLATE PHOSPHATASE"/>
    <property type="match status" value="1"/>
</dbReference>
<dbReference type="SFLD" id="SFLDS00003">
    <property type="entry name" value="Haloacid_Dehalogenase"/>
    <property type="match status" value="1"/>
</dbReference>
<evidence type="ECO:0000313" key="2">
    <source>
        <dbReference type="Proteomes" id="UP001203852"/>
    </source>
</evidence>
<dbReference type="InterPro" id="IPR006439">
    <property type="entry name" value="HAD-SF_hydro_IA"/>
</dbReference>
<dbReference type="NCBIfam" id="TIGR01509">
    <property type="entry name" value="HAD-SF-IA-v3"/>
    <property type="match status" value="1"/>
</dbReference>
<keyword evidence="2" id="KW-1185">Reference proteome</keyword>
<dbReference type="Pfam" id="PF13419">
    <property type="entry name" value="HAD_2"/>
    <property type="match status" value="1"/>
</dbReference>
<reference evidence="1" key="1">
    <citation type="journal article" date="2022" name="bioRxiv">
        <title>Deciphering the potential niche of two novel black yeast fungi from a biological soil crust based on their genomes, phenotypes, and melanin regulation.</title>
        <authorList>
            <consortium name="DOE Joint Genome Institute"/>
            <person name="Carr E.C."/>
            <person name="Barton Q."/>
            <person name="Grambo S."/>
            <person name="Sullivan M."/>
            <person name="Renfro C.M."/>
            <person name="Kuo A."/>
            <person name="Pangilinan J."/>
            <person name="Lipzen A."/>
            <person name="Keymanesh K."/>
            <person name="Savage E."/>
            <person name="Barry K."/>
            <person name="Grigoriev I.V."/>
            <person name="Riekhof W.R."/>
            <person name="Harris S.S."/>
        </authorList>
    </citation>
    <scope>NUCLEOTIDE SEQUENCE</scope>
    <source>
        <strain evidence="1">JF 03-4F</strain>
    </source>
</reference>
<name>A0AAN6DLZ7_9EURO</name>
<dbReference type="GO" id="GO:0006281">
    <property type="term" value="P:DNA repair"/>
    <property type="evidence" value="ECO:0007669"/>
    <property type="project" value="TreeGrafter"/>
</dbReference>
<sequence>MLQVLLTVPSLSRLTSGTTGGDVGAHSFALYCQQQPTKPLLFCITALQVVTLFPSLLLCVDKTNIHYLSISDTYKSSTLPGSFPPPSFPQLNRHTVKMPKVKYILLDCDNTLVLSERLAFEACADLTNELLEKHGLKERYSVDSLLEDFVGQNFRGMLMGLQKKHNFQMTPDEVEDYVNRELGEVVKKLSAKATPCPGVPEQLEKLKKAGYPMSVVSTSAKPRVVASLEKVGIDHYFPNKHVYSAATSLNPPSSKPDPKIYLYACEQLGVKPEETITVEDSKSGATAAMRAGIPCIAYVGVYGIEDGKEKMEQMAKLLTETCNAAAVMYDWNEFPEILKKIEAS</sequence>
<accession>A0AAN6DLZ7</accession>
<dbReference type="GO" id="GO:0008967">
    <property type="term" value="F:phosphoglycolate phosphatase activity"/>
    <property type="evidence" value="ECO:0007669"/>
    <property type="project" value="TreeGrafter"/>
</dbReference>
<dbReference type="InterPro" id="IPR023198">
    <property type="entry name" value="PGP-like_dom2"/>
</dbReference>
<dbReference type="SUPFAM" id="SSF56784">
    <property type="entry name" value="HAD-like"/>
    <property type="match status" value="1"/>
</dbReference>
<dbReference type="InterPro" id="IPR023214">
    <property type="entry name" value="HAD_sf"/>
</dbReference>
<dbReference type="PRINTS" id="PR00413">
    <property type="entry name" value="HADHALOGNASE"/>
</dbReference>